<evidence type="ECO:0000313" key="14">
    <source>
        <dbReference type="EMBL" id="KAL3816126.1"/>
    </source>
</evidence>
<keyword evidence="10" id="KW-0325">Glycoprotein</keyword>
<comment type="cofactor">
    <cofactor evidence="1">
        <name>Cu(2+)</name>
        <dbReference type="ChEBI" id="CHEBI:29036"/>
    </cofactor>
</comment>
<dbReference type="GO" id="GO:0046872">
    <property type="term" value="F:metal ion binding"/>
    <property type="evidence" value="ECO:0007669"/>
    <property type="project" value="UniProtKB-KW"/>
</dbReference>
<gene>
    <name evidence="14" type="ORF">ACHAXA_011623</name>
</gene>
<keyword evidence="5 13" id="KW-0732">Signal</keyword>
<dbReference type="EMBL" id="JALLPB020000164">
    <property type="protein sequence ID" value="KAL3816126.1"/>
    <property type="molecule type" value="Genomic_DNA"/>
</dbReference>
<name>A0ABD3RV79_9STRA</name>
<evidence type="ECO:0000256" key="3">
    <source>
        <dbReference type="ARBA" id="ARBA00022525"/>
    </source>
</evidence>
<evidence type="ECO:0000313" key="15">
    <source>
        <dbReference type="Proteomes" id="UP001530377"/>
    </source>
</evidence>
<evidence type="ECO:0000256" key="12">
    <source>
        <dbReference type="SAM" id="MobiDB-lite"/>
    </source>
</evidence>
<protein>
    <submittedName>
        <fullName evidence="14">Uncharacterized protein</fullName>
    </submittedName>
</protein>
<evidence type="ECO:0000256" key="8">
    <source>
        <dbReference type="ARBA" id="ARBA00023033"/>
    </source>
</evidence>
<feature type="compositionally biased region" description="Low complexity" evidence="12">
    <location>
        <begin position="444"/>
        <end position="459"/>
    </location>
</feature>
<dbReference type="GO" id="GO:0005576">
    <property type="term" value="C:extracellular region"/>
    <property type="evidence" value="ECO:0007669"/>
    <property type="project" value="UniProtKB-SubCell"/>
</dbReference>
<dbReference type="Proteomes" id="UP001530377">
    <property type="component" value="Unassembled WGS sequence"/>
</dbReference>
<feature type="chain" id="PRO_5044804326" evidence="13">
    <location>
        <begin position="19"/>
        <end position="517"/>
    </location>
</feature>
<evidence type="ECO:0000256" key="10">
    <source>
        <dbReference type="ARBA" id="ARBA00023180"/>
    </source>
</evidence>
<evidence type="ECO:0000256" key="13">
    <source>
        <dbReference type="SAM" id="SignalP"/>
    </source>
</evidence>
<keyword evidence="7" id="KW-0186">Copper</keyword>
<evidence type="ECO:0000256" key="6">
    <source>
        <dbReference type="ARBA" id="ARBA00023002"/>
    </source>
</evidence>
<proteinExistence type="inferred from homology"/>
<evidence type="ECO:0000256" key="5">
    <source>
        <dbReference type="ARBA" id="ARBA00022729"/>
    </source>
</evidence>
<evidence type="ECO:0000256" key="11">
    <source>
        <dbReference type="ARBA" id="ARBA00046340"/>
    </source>
</evidence>
<comment type="subcellular location">
    <subcellularLocation>
        <location evidence="2">Secreted</location>
    </subcellularLocation>
</comment>
<dbReference type="GO" id="GO:0004497">
    <property type="term" value="F:monooxygenase activity"/>
    <property type="evidence" value="ECO:0007669"/>
    <property type="project" value="UniProtKB-KW"/>
</dbReference>
<evidence type="ECO:0000256" key="9">
    <source>
        <dbReference type="ARBA" id="ARBA00023157"/>
    </source>
</evidence>
<dbReference type="InterPro" id="IPR054497">
    <property type="entry name" value="LPMO_AA14"/>
</dbReference>
<keyword evidence="8" id="KW-0503">Monooxygenase</keyword>
<evidence type="ECO:0000256" key="4">
    <source>
        <dbReference type="ARBA" id="ARBA00022723"/>
    </source>
</evidence>
<feature type="region of interest" description="Disordered" evidence="12">
    <location>
        <begin position="430"/>
        <end position="517"/>
    </location>
</feature>
<dbReference type="Pfam" id="PF22810">
    <property type="entry name" value="LPMO_AA14"/>
    <property type="match status" value="1"/>
</dbReference>
<organism evidence="14 15">
    <name type="scientific">Cyclostephanos tholiformis</name>
    <dbReference type="NCBI Taxonomy" id="382380"/>
    <lineage>
        <taxon>Eukaryota</taxon>
        <taxon>Sar</taxon>
        <taxon>Stramenopiles</taxon>
        <taxon>Ochrophyta</taxon>
        <taxon>Bacillariophyta</taxon>
        <taxon>Coscinodiscophyceae</taxon>
        <taxon>Thalassiosirophycidae</taxon>
        <taxon>Stephanodiscales</taxon>
        <taxon>Stephanodiscaceae</taxon>
        <taxon>Cyclostephanos</taxon>
    </lineage>
</organism>
<evidence type="ECO:0000256" key="1">
    <source>
        <dbReference type="ARBA" id="ARBA00001973"/>
    </source>
</evidence>
<evidence type="ECO:0000256" key="7">
    <source>
        <dbReference type="ARBA" id="ARBA00023008"/>
    </source>
</evidence>
<keyword evidence="15" id="KW-1185">Reference proteome</keyword>
<keyword evidence="3" id="KW-0964">Secreted</keyword>
<comment type="similarity">
    <text evidence="11">Belongs to the polysaccharide monooxygenase AA14 family.</text>
</comment>
<accession>A0ABD3RV79</accession>
<keyword evidence="6" id="KW-0560">Oxidoreductase</keyword>
<feature type="compositionally biased region" description="Polar residues" evidence="12">
    <location>
        <begin position="475"/>
        <end position="495"/>
    </location>
</feature>
<dbReference type="AlphaFoldDB" id="A0ABD3RV79"/>
<keyword evidence="4" id="KW-0479">Metal-binding</keyword>
<keyword evidence="9" id="KW-1015">Disulfide bond</keyword>
<sequence>MQAIIAIVLATTLSQASAHFSFVDITSQIACDFSAKDGMNWLPKPIMRGQPYSEWWMHGQVDCQSKARGSFALPANNVTHIVMSSRFDKVPPPHGTGRGYEPPNPDYVLTREEWGKEFDDPGNTLMGHHNIHAYTRDDTSGCALAIAYKSNATDVLPEDFVIFSVVHDCPKRQREPIHVPNLPECPNGNCICAWFWIPKNSGTKNFYMTPFVCHVTGASADASPVDVEYAIPPRRCLDPKNCNFGPRLPAYWLGTGDHINMPEVTSQSPNYSIIYGFREGAQNDIFVNSNPRRHVVVETPAEQKCNGKTSRILEPSGWTDLTSPKCRCTAKLQSSGKIRIFDGSTPVSTVDINGYSGPLDLFRDTSFKADGRYFPLGVGPYRMDLNDKCYLYVTDAKGVVVWESMFDSGHQVKYVVGTFTGMSPDPSEWPIDGTIYSPQPPSASPSSTSNSAATPVASAKSLRRGRKRRRRRPTNLPTYWPTFSPTLNQEDQQPTAEPMASLMRRRRPLSSKEPSLF</sequence>
<reference evidence="14 15" key="1">
    <citation type="submission" date="2024-10" db="EMBL/GenBank/DDBJ databases">
        <title>Updated reference genomes for cyclostephanoid diatoms.</title>
        <authorList>
            <person name="Roberts W.R."/>
            <person name="Alverson A.J."/>
        </authorList>
    </citation>
    <scope>NUCLEOTIDE SEQUENCE [LARGE SCALE GENOMIC DNA]</scope>
    <source>
        <strain evidence="14 15">AJA228-03</strain>
    </source>
</reference>
<dbReference type="Gene3D" id="2.70.50.70">
    <property type="match status" value="1"/>
</dbReference>
<feature type="compositionally biased region" description="Basic residues" evidence="12">
    <location>
        <begin position="461"/>
        <end position="473"/>
    </location>
</feature>
<evidence type="ECO:0000256" key="2">
    <source>
        <dbReference type="ARBA" id="ARBA00004613"/>
    </source>
</evidence>
<comment type="caution">
    <text evidence="14">The sequence shown here is derived from an EMBL/GenBank/DDBJ whole genome shotgun (WGS) entry which is preliminary data.</text>
</comment>
<feature type="signal peptide" evidence="13">
    <location>
        <begin position="1"/>
        <end position="18"/>
    </location>
</feature>